<feature type="transmembrane region" description="Helical" evidence="7">
    <location>
        <begin position="348"/>
        <end position="373"/>
    </location>
</feature>
<feature type="transmembrane region" description="Helical" evidence="7">
    <location>
        <begin position="12"/>
        <end position="32"/>
    </location>
</feature>
<dbReference type="InterPro" id="IPR017900">
    <property type="entry name" value="4Fe4S_Fe_S_CS"/>
</dbReference>
<proteinExistence type="predicted"/>
<keyword evidence="3" id="KW-0479">Metal-binding</keyword>
<dbReference type="EMBL" id="DSBX01000212">
    <property type="protein sequence ID" value="HDQ99757.1"/>
    <property type="molecule type" value="Genomic_DNA"/>
</dbReference>
<keyword evidence="7" id="KW-0812">Transmembrane</keyword>
<feature type="domain" description="4Fe-4S ferredoxin-type" evidence="8">
    <location>
        <begin position="480"/>
        <end position="509"/>
    </location>
</feature>
<keyword evidence="4" id="KW-0249">Electron transport</keyword>
<dbReference type="PROSITE" id="PS00198">
    <property type="entry name" value="4FE4S_FER_1"/>
    <property type="match status" value="1"/>
</dbReference>
<feature type="transmembrane region" description="Helical" evidence="7">
    <location>
        <begin position="232"/>
        <end position="251"/>
    </location>
</feature>
<feature type="transmembrane region" description="Helical" evidence="7">
    <location>
        <begin position="122"/>
        <end position="141"/>
    </location>
</feature>
<evidence type="ECO:0000313" key="9">
    <source>
        <dbReference type="EMBL" id="HDQ99757.1"/>
    </source>
</evidence>
<dbReference type="AlphaFoldDB" id="A0A7V0XF54"/>
<comment type="caution">
    <text evidence="9">The sequence shown here is derived from an EMBL/GenBank/DDBJ whole genome shotgun (WGS) entry which is preliminary data.</text>
</comment>
<evidence type="ECO:0000256" key="4">
    <source>
        <dbReference type="ARBA" id="ARBA00022982"/>
    </source>
</evidence>
<accession>A0A7V0XF54</accession>
<evidence type="ECO:0000259" key="8">
    <source>
        <dbReference type="PROSITE" id="PS51379"/>
    </source>
</evidence>
<feature type="transmembrane region" description="Helical" evidence="7">
    <location>
        <begin position="187"/>
        <end position="211"/>
    </location>
</feature>
<evidence type="ECO:0000256" key="6">
    <source>
        <dbReference type="ARBA" id="ARBA00023014"/>
    </source>
</evidence>
<evidence type="ECO:0000256" key="3">
    <source>
        <dbReference type="ARBA" id="ARBA00022723"/>
    </source>
</evidence>
<feature type="transmembrane region" description="Helical" evidence="7">
    <location>
        <begin position="94"/>
        <end position="115"/>
    </location>
</feature>
<dbReference type="Pfam" id="PF12801">
    <property type="entry name" value="Fer4_5"/>
    <property type="match status" value="3"/>
</dbReference>
<keyword evidence="6" id="KW-0411">Iron-sulfur</keyword>
<dbReference type="InterPro" id="IPR017896">
    <property type="entry name" value="4Fe4S_Fe-S-bd"/>
</dbReference>
<evidence type="ECO:0000256" key="2">
    <source>
        <dbReference type="ARBA" id="ARBA00022485"/>
    </source>
</evidence>
<dbReference type="GO" id="GO:0046872">
    <property type="term" value="F:metal ion binding"/>
    <property type="evidence" value="ECO:0007669"/>
    <property type="project" value="UniProtKB-KW"/>
</dbReference>
<feature type="transmembrane region" description="Helical" evidence="7">
    <location>
        <begin position="38"/>
        <end position="58"/>
    </location>
</feature>
<feature type="transmembrane region" description="Helical" evidence="7">
    <location>
        <begin position="287"/>
        <end position="306"/>
    </location>
</feature>
<dbReference type="GO" id="GO:0005886">
    <property type="term" value="C:plasma membrane"/>
    <property type="evidence" value="ECO:0007669"/>
    <property type="project" value="TreeGrafter"/>
</dbReference>
<dbReference type="PANTHER" id="PTHR30176:SF3">
    <property type="entry name" value="FERREDOXIN-TYPE PROTEIN NAPH"/>
    <property type="match status" value="1"/>
</dbReference>
<evidence type="ECO:0000256" key="5">
    <source>
        <dbReference type="ARBA" id="ARBA00023004"/>
    </source>
</evidence>
<keyword evidence="2" id="KW-0004">4Fe-4S</keyword>
<dbReference type="PROSITE" id="PS51379">
    <property type="entry name" value="4FE4S_FER_2"/>
    <property type="match status" value="1"/>
</dbReference>
<protein>
    <submittedName>
        <fullName evidence="9">4Fe-4S binding protein</fullName>
    </submittedName>
</protein>
<dbReference type="Gene3D" id="3.30.70.20">
    <property type="match status" value="1"/>
</dbReference>
<dbReference type="InterPro" id="IPR051684">
    <property type="entry name" value="Electron_Trans/Redox"/>
</dbReference>
<reference evidence="9" key="1">
    <citation type="journal article" date="2020" name="mSystems">
        <title>Genome- and Community-Level Interaction Insights into Carbon Utilization and Element Cycling Functions of Hydrothermarchaeota in Hydrothermal Sediment.</title>
        <authorList>
            <person name="Zhou Z."/>
            <person name="Liu Y."/>
            <person name="Xu W."/>
            <person name="Pan J."/>
            <person name="Luo Z.H."/>
            <person name="Li M."/>
        </authorList>
    </citation>
    <scope>NUCLEOTIDE SEQUENCE [LARGE SCALE GENOMIC DNA]</scope>
    <source>
        <strain evidence="9">SpSt-1182</strain>
    </source>
</reference>
<keyword evidence="1" id="KW-0813">Transport</keyword>
<feature type="transmembrane region" description="Helical" evidence="7">
    <location>
        <begin position="312"/>
        <end position="341"/>
    </location>
</feature>
<evidence type="ECO:0000256" key="7">
    <source>
        <dbReference type="SAM" id="Phobius"/>
    </source>
</evidence>
<keyword evidence="7" id="KW-0472">Membrane</keyword>
<feature type="transmembrane region" description="Helical" evidence="7">
    <location>
        <begin position="70"/>
        <end position="88"/>
    </location>
</feature>
<keyword evidence="5" id="KW-0408">Iron</keyword>
<name>A0A7V0XF54_UNCW3</name>
<dbReference type="SUPFAM" id="SSF54862">
    <property type="entry name" value="4Fe-4S ferredoxins"/>
    <property type="match status" value="1"/>
</dbReference>
<dbReference type="GO" id="GO:0051539">
    <property type="term" value="F:4 iron, 4 sulfur cluster binding"/>
    <property type="evidence" value="ECO:0007669"/>
    <property type="project" value="UniProtKB-KW"/>
</dbReference>
<organism evidence="9">
    <name type="scientific">candidate division WOR-3 bacterium</name>
    <dbReference type="NCBI Taxonomy" id="2052148"/>
    <lineage>
        <taxon>Bacteria</taxon>
        <taxon>Bacteria division WOR-3</taxon>
    </lineage>
</organism>
<gene>
    <name evidence="9" type="ORF">ENN51_05690</name>
</gene>
<feature type="transmembrane region" description="Helical" evidence="7">
    <location>
        <begin position="437"/>
        <end position="456"/>
    </location>
</feature>
<dbReference type="Proteomes" id="UP000885672">
    <property type="component" value="Unassembled WGS sequence"/>
</dbReference>
<evidence type="ECO:0000256" key="1">
    <source>
        <dbReference type="ARBA" id="ARBA00022448"/>
    </source>
</evidence>
<keyword evidence="7" id="KW-1133">Transmembrane helix</keyword>
<feature type="transmembrane region" description="Helical" evidence="7">
    <location>
        <begin position="388"/>
        <end position="407"/>
    </location>
</feature>
<dbReference type="PANTHER" id="PTHR30176">
    <property type="entry name" value="FERREDOXIN-TYPE PROTEIN NAPH"/>
    <property type="match status" value="1"/>
</dbReference>
<sequence length="533" mass="57911">MMEPRTRTRARWTWFFVFAGVSTLAIAALVVFGGFRPLPVFAFGWLPLVLVMLFAALYAGRPQTRRRWPAFGAIAAAAVLVSAWLAFVEGISPVRVLLFATLPFLLLMLAVTLFVKRRVAPYRVVQVISAVLLNAYVLAFLQEKILFQGIFKHIPQPVLNCYGGPMATFACPIGSAQQMLGMRTIPWLALGIFIVTGALVGRAACAWVCPFGLWQDLLQKVPVGRRAKGKKWLSFGVIAGIAALAVLTLVLVFGLPWLPVLVYGWLPFTLALLYIVRRGKFDIPERLWLGGALAAVGLGVLVWFKFGPSFGVLAAAVGLLLLGLTGGTLAALLAAQAAFLFATLGSSFAFLGMSGAALGLVLAGALAGLVLLFDRALKVRLPATNLKYWFLVLIAGVATFLTIEPWFCKLCPQGALGAGIPLVLWDPVNALRGLVGWLFWVKVGFLLLIVVASIGIRRPFCRLVCPIGAIYALFNKVSLLRLEVVREQCKSCNLCKRVCPMNISAYEDPNQAECIRCFECVWNCAPNGLKIRG</sequence>